<proteinExistence type="predicted"/>
<dbReference type="InterPro" id="IPR036179">
    <property type="entry name" value="Ig-like_dom_sf"/>
</dbReference>
<dbReference type="EMBL" id="CADEPI010000347">
    <property type="protein sequence ID" value="CAB3384388.1"/>
    <property type="molecule type" value="Genomic_DNA"/>
</dbReference>
<comment type="caution">
    <text evidence="2">The sequence shown here is derived from an EMBL/GenBank/DDBJ whole genome shotgun (WGS) entry which is preliminary data.</text>
</comment>
<sequence length="335" mass="38000">MELKLRLVSVITAFFCVAGAIQVDEVHLSTDTPWVPNPPVLVMCEISTANEEEKVAQVSWYLGQELVYEWFQNETINVYGALEERVELPSNRTGNWNIKINRIAYELQGEFKCDASNNDAQSSFKTFDFILFYNEGAEYEVQTSPSTDCDLQVELKMPALYPRPIVLLCKMYSDEGFESAVIRGFNSTKNNPDGSYNYYFNASIWVGDYPFSSFLNCTDYIYGTKIEVFSYQPVEEMPTCRGELPETLNQSFLLDRAVSTFISGCRNDLRKGSEAKYRCAQDTTVLFSSTCSQDGQWQPDLFSPQINIELPKCGCSIFGGSILWLVLSAIFTINF</sequence>
<dbReference type="InterPro" id="IPR013783">
    <property type="entry name" value="Ig-like_fold"/>
</dbReference>
<gene>
    <name evidence="2" type="ORF">CLODIP_2_CD01237</name>
</gene>
<evidence type="ECO:0008006" key="4">
    <source>
        <dbReference type="Google" id="ProtNLM"/>
    </source>
</evidence>
<keyword evidence="1" id="KW-0732">Signal</keyword>
<feature type="signal peptide" evidence="1">
    <location>
        <begin position="1"/>
        <end position="20"/>
    </location>
</feature>
<feature type="chain" id="PRO_5035896719" description="Ig-like domain-containing protein" evidence="1">
    <location>
        <begin position="21"/>
        <end position="335"/>
    </location>
</feature>
<protein>
    <recommendedName>
        <fullName evidence="4">Ig-like domain-containing protein</fullName>
    </recommendedName>
</protein>
<dbReference type="SUPFAM" id="SSF48726">
    <property type="entry name" value="Immunoglobulin"/>
    <property type="match status" value="1"/>
</dbReference>
<accession>A0A8S1E2F6</accession>
<evidence type="ECO:0000313" key="2">
    <source>
        <dbReference type="EMBL" id="CAB3384388.1"/>
    </source>
</evidence>
<dbReference type="Proteomes" id="UP000494165">
    <property type="component" value="Unassembled WGS sequence"/>
</dbReference>
<evidence type="ECO:0000313" key="3">
    <source>
        <dbReference type="Proteomes" id="UP000494165"/>
    </source>
</evidence>
<keyword evidence="3" id="KW-1185">Reference proteome</keyword>
<reference evidence="2 3" key="1">
    <citation type="submission" date="2020-04" db="EMBL/GenBank/DDBJ databases">
        <authorList>
            <person name="Alioto T."/>
            <person name="Alioto T."/>
            <person name="Gomez Garrido J."/>
        </authorList>
    </citation>
    <scope>NUCLEOTIDE SEQUENCE [LARGE SCALE GENOMIC DNA]</scope>
</reference>
<organism evidence="2 3">
    <name type="scientific">Cloeon dipterum</name>
    <dbReference type="NCBI Taxonomy" id="197152"/>
    <lineage>
        <taxon>Eukaryota</taxon>
        <taxon>Metazoa</taxon>
        <taxon>Ecdysozoa</taxon>
        <taxon>Arthropoda</taxon>
        <taxon>Hexapoda</taxon>
        <taxon>Insecta</taxon>
        <taxon>Pterygota</taxon>
        <taxon>Palaeoptera</taxon>
        <taxon>Ephemeroptera</taxon>
        <taxon>Pisciforma</taxon>
        <taxon>Baetidae</taxon>
        <taxon>Cloeon</taxon>
    </lineage>
</organism>
<evidence type="ECO:0000256" key="1">
    <source>
        <dbReference type="SAM" id="SignalP"/>
    </source>
</evidence>
<dbReference type="Gene3D" id="2.60.40.10">
    <property type="entry name" value="Immunoglobulins"/>
    <property type="match status" value="1"/>
</dbReference>
<dbReference type="AlphaFoldDB" id="A0A8S1E2F6"/>
<name>A0A8S1E2F6_9INSE</name>